<accession>A0A4Q7ATN8</accession>
<proteinExistence type="predicted"/>
<comment type="caution">
    <text evidence="1">The sequence shown here is derived from an EMBL/GenBank/DDBJ whole genome shotgun (WGS) entry which is preliminary data.</text>
</comment>
<organism evidence="1 2">
    <name type="scientific">Acinetobacter bouvetii</name>
    <dbReference type="NCBI Taxonomy" id="202951"/>
    <lineage>
        <taxon>Bacteria</taxon>
        <taxon>Pseudomonadati</taxon>
        <taxon>Pseudomonadota</taxon>
        <taxon>Gammaproteobacteria</taxon>
        <taxon>Moraxellales</taxon>
        <taxon>Moraxellaceae</taxon>
        <taxon>Acinetobacter</taxon>
    </lineage>
</organism>
<dbReference type="STRING" id="202951.GCA_001485025_01772"/>
<evidence type="ECO:0000313" key="2">
    <source>
        <dbReference type="Proteomes" id="UP000293483"/>
    </source>
</evidence>
<name>A0A4Q7ATN8_9GAMM</name>
<reference evidence="1 2" key="1">
    <citation type="submission" date="2019-02" db="EMBL/GenBank/DDBJ databases">
        <title>The Batch Genome Submission of Acinetobacter spp. strains.</title>
        <authorList>
            <person name="Qin J."/>
            <person name="Hu Y."/>
            <person name="Ye H."/>
            <person name="Wei L."/>
            <person name="Feng Y."/>
            <person name="Zong Z."/>
        </authorList>
    </citation>
    <scope>NUCLEOTIDE SEQUENCE [LARGE SCALE GENOMIC DNA]</scope>
    <source>
        <strain evidence="1 2">WCHABo060081</strain>
    </source>
</reference>
<dbReference type="AlphaFoldDB" id="A0A4Q7ATN8"/>
<dbReference type="EMBL" id="SGSU01000017">
    <property type="protein sequence ID" value="RZG65216.1"/>
    <property type="molecule type" value="Genomic_DNA"/>
</dbReference>
<evidence type="ECO:0000313" key="1">
    <source>
        <dbReference type="EMBL" id="RZG65216.1"/>
    </source>
</evidence>
<gene>
    <name evidence="1" type="ORF">EXE25_14430</name>
</gene>
<dbReference type="RefSeq" id="WP_130147463.1">
    <property type="nucleotide sequence ID" value="NZ_SGSU01000017.1"/>
</dbReference>
<dbReference type="Proteomes" id="UP000293483">
    <property type="component" value="Unassembled WGS sequence"/>
</dbReference>
<sequence>MIEFKLLRRLNNEPYSEYKLAADISVYELKRMYSIYKKYYANTEYEIFEKDFMQKTGVFLIRDPKSKEIVGFSTVLERDFIVDGKAYHAFFSGDTIIEQQYWGSRALQRAMYRYIITYKIRHPFAPCYWILISKGFKTYLLLANNYYSYFPHYGEKHQRLEKYINSYCEQYFSEYFDQNSGLLNFGEEYQPLKANVAPITHEMREKNVKIAFFEDMNPTWVDGTELPCIGELTWLDLYRYVQRFLSKSDSKGKRDSLKKIKPALHIESANTNSKVA</sequence>
<protein>
    <submittedName>
        <fullName evidence="1">Uncharacterized protein</fullName>
    </submittedName>
</protein>